<proteinExistence type="inferred from homology"/>
<dbReference type="AlphaFoldDB" id="A0AA86VPH3"/>
<evidence type="ECO:0000256" key="7">
    <source>
        <dbReference type="ARBA" id="ARBA00022989"/>
    </source>
</evidence>
<keyword evidence="4" id="KW-0433">Leucine-rich repeat</keyword>
<dbReference type="Pfam" id="PF00560">
    <property type="entry name" value="LRR_1"/>
    <property type="match status" value="9"/>
</dbReference>
<dbReference type="EMBL" id="OY731401">
    <property type="protein sequence ID" value="CAJ1953044.1"/>
    <property type="molecule type" value="Genomic_DNA"/>
</dbReference>
<keyword evidence="3" id="KW-1003">Cell membrane</keyword>
<keyword evidence="9" id="KW-0325">Glycoprotein</keyword>
<dbReference type="PANTHER" id="PTHR48065">
    <property type="entry name" value="OS10G0469600 PROTEIN"/>
    <property type="match status" value="1"/>
</dbReference>
<keyword evidence="6" id="KW-0677">Repeat</keyword>
<reference evidence="10" key="1">
    <citation type="submission" date="2023-10" db="EMBL/GenBank/DDBJ databases">
        <authorList>
            <person name="Domelevo Entfellner J.-B."/>
        </authorList>
    </citation>
    <scope>NUCLEOTIDE SEQUENCE</scope>
</reference>
<keyword evidence="8" id="KW-0472">Membrane</keyword>
<accession>A0AA86VPH3</accession>
<evidence type="ECO:0000313" key="11">
    <source>
        <dbReference type="Proteomes" id="UP001189624"/>
    </source>
</evidence>
<evidence type="ECO:0000256" key="3">
    <source>
        <dbReference type="ARBA" id="ARBA00022475"/>
    </source>
</evidence>
<comment type="subcellular location">
    <subcellularLocation>
        <location evidence="1">Cell membrane</location>
    </subcellularLocation>
</comment>
<evidence type="ECO:0000256" key="9">
    <source>
        <dbReference type="ARBA" id="ARBA00023180"/>
    </source>
</evidence>
<evidence type="ECO:0000256" key="4">
    <source>
        <dbReference type="ARBA" id="ARBA00022614"/>
    </source>
</evidence>
<keyword evidence="11" id="KW-1185">Reference proteome</keyword>
<dbReference type="SUPFAM" id="SSF52047">
    <property type="entry name" value="RNI-like"/>
    <property type="match status" value="1"/>
</dbReference>
<dbReference type="Proteomes" id="UP001189624">
    <property type="component" value="Chromosome 4"/>
</dbReference>
<evidence type="ECO:0000256" key="2">
    <source>
        <dbReference type="ARBA" id="ARBA00009592"/>
    </source>
</evidence>
<dbReference type="InterPro" id="IPR001611">
    <property type="entry name" value="Leu-rich_rpt"/>
</dbReference>
<sequence>MMEARVHFGHDTRKWNPKDGDLPYQLGNLSQLTYLDLSGNSFCGALPYEDGNLPLLHTLGLEDTDIQSLFHSYSNLPTSLIFLDLSVNMLTSSTFQFLSNFSLNLQQLDLSRNNIVLSSPVYANFPSLNSLSSLVFLDLSLNLLKSSTIFYWLFNSTTNLRVYIGYNLLEGVIPDGFGKVMKSLEVLDLYDNKLQGEIPSFLGNICTLQRLGLSNNKLNGEISSFIQNSSWCNRHVFRSLFLSYNRITGMLPASIGLLSELEYLSLEGNYLEGEVTESHLSNFSKLRSYSAYMYVYKLYTTLMWKGVERRFPDPELNLKSIHLSYNKLTGKIPKEIGDLLGLVSLNLSRNNLRGEIPSEFGNLSSLDSLGLSRNHFSGKIPSSLSQIDGISKLDLSHNSLSGRIPSGSHFETFEASSFEGNIDLCGEQLNKSCPGDGDGDEEQ</sequence>
<dbReference type="GO" id="GO:0005886">
    <property type="term" value="C:plasma membrane"/>
    <property type="evidence" value="ECO:0007669"/>
    <property type="project" value="UniProtKB-SubCell"/>
</dbReference>
<keyword evidence="7" id="KW-1133">Transmembrane helix</keyword>
<evidence type="ECO:0000256" key="5">
    <source>
        <dbReference type="ARBA" id="ARBA00022692"/>
    </source>
</evidence>
<gene>
    <name evidence="10" type="ORF">AYBTSS11_LOCUS15616</name>
</gene>
<dbReference type="Gramene" id="rna-AYBTSS11_LOCUS15616">
    <property type="protein sequence ID" value="CAJ1953044.1"/>
    <property type="gene ID" value="gene-AYBTSS11_LOCUS15616"/>
</dbReference>
<keyword evidence="5" id="KW-0812">Transmembrane</keyword>
<name>A0AA86VPH3_9FABA</name>
<comment type="similarity">
    <text evidence="2">Belongs to the RLP family.</text>
</comment>
<dbReference type="PANTHER" id="PTHR48065:SF18">
    <property type="entry name" value="LRR RECEPTOR-LIKE KINASE FAMILY PROTEIN"/>
    <property type="match status" value="1"/>
</dbReference>
<evidence type="ECO:0000256" key="1">
    <source>
        <dbReference type="ARBA" id="ARBA00004236"/>
    </source>
</evidence>
<evidence type="ECO:0000256" key="6">
    <source>
        <dbReference type="ARBA" id="ARBA00022737"/>
    </source>
</evidence>
<dbReference type="Gene3D" id="3.80.10.10">
    <property type="entry name" value="Ribonuclease Inhibitor"/>
    <property type="match status" value="1"/>
</dbReference>
<protein>
    <submittedName>
        <fullName evidence="10">Uncharacterized protein</fullName>
    </submittedName>
</protein>
<dbReference type="InterPro" id="IPR032675">
    <property type="entry name" value="LRR_dom_sf"/>
</dbReference>
<evidence type="ECO:0000313" key="10">
    <source>
        <dbReference type="EMBL" id="CAJ1953044.1"/>
    </source>
</evidence>
<organism evidence="10 11">
    <name type="scientific">Sphenostylis stenocarpa</name>
    <dbReference type="NCBI Taxonomy" id="92480"/>
    <lineage>
        <taxon>Eukaryota</taxon>
        <taxon>Viridiplantae</taxon>
        <taxon>Streptophyta</taxon>
        <taxon>Embryophyta</taxon>
        <taxon>Tracheophyta</taxon>
        <taxon>Spermatophyta</taxon>
        <taxon>Magnoliopsida</taxon>
        <taxon>eudicotyledons</taxon>
        <taxon>Gunneridae</taxon>
        <taxon>Pentapetalae</taxon>
        <taxon>rosids</taxon>
        <taxon>fabids</taxon>
        <taxon>Fabales</taxon>
        <taxon>Fabaceae</taxon>
        <taxon>Papilionoideae</taxon>
        <taxon>50 kb inversion clade</taxon>
        <taxon>NPAAA clade</taxon>
        <taxon>indigoferoid/millettioid clade</taxon>
        <taxon>Phaseoleae</taxon>
        <taxon>Sphenostylis</taxon>
    </lineage>
</organism>
<dbReference type="FunFam" id="3.80.10.10:FF:000213">
    <property type="entry name" value="Tyrosine-sulfated glycopeptide receptor 1"/>
    <property type="match status" value="1"/>
</dbReference>
<evidence type="ECO:0000256" key="8">
    <source>
        <dbReference type="ARBA" id="ARBA00023136"/>
    </source>
</evidence>